<evidence type="ECO:0000256" key="1">
    <source>
        <dbReference type="ARBA" id="ARBA00009199"/>
    </source>
</evidence>
<protein>
    <recommendedName>
        <fullName evidence="3">Amidase domain-containing protein</fullName>
    </recommendedName>
</protein>
<evidence type="ECO:0000256" key="2">
    <source>
        <dbReference type="SAM" id="MobiDB-lite"/>
    </source>
</evidence>
<gene>
    <name evidence="4" type="ORF">BBI10_18805</name>
</gene>
<dbReference type="Gene3D" id="3.90.1300.10">
    <property type="entry name" value="Amidase signature (AS) domain"/>
    <property type="match status" value="1"/>
</dbReference>
<dbReference type="SUPFAM" id="SSF75304">
    <property type="entry name" value="Amidase signature (AS) enzymes"/>
    <property type="match status" value="1"/>
</dbReference>
<accession>A0A1C2DM68</accession>
<dbReference type="PANTHER" id="PTHR11895:SF7">
    <property type="entry name" value="GLUTAMYL-TRNA(GLN) AMIDOTRANSFERASE SUBUNIT A, MITOCHONDRIAL"/>
    <property type="match status" value="1"/>
</dbReference>
<dbReference type="PANTHER" id="PTHR11895">
    <property type="entry name" value="TRANSAMIDASE"/>
    <property type="match status" value="1"/>
</dbReference>
<dbReference type="EMBL" id="MDEN01000066">
    <property type="protein sequence ID" value="OCX15773.1"/>
    <property type="molecule type" value="Genomic_DNA"/>
</dbReference>
<evidence type="ECO:0000313" key="4">
    <source>
        <dbReference type="EMBL" id="OCX15773.1"/>
    </source>
</evidence>
<dbReference type="AlphaFoldDB" id="A0A1C2DM68"/>
<comment type="caution">
    <text evidence="4">The sequence shown here is derived from an EMBL/GenBank/DDBJ whole genome shotgun (WGS) entry which is preliminary data.</text>
</comment>
<dbReference type="InterPro" id="IPR036928">
    <property type="entry name" value="AS_sf"/>
</dbReference>
<organism evidence="4 5">
    <name type="scientific">Pseudomonas graminis</name>
    <dbReference type="NCBI Taxonomy" id="158627"/>
    <lineage>
        <taxon>Bacteria</taxon>
        <taxon>Pseudomonadati</taxon>
        <taxon>Pseudomonadota</taxon>
        <taxon>Gammaproteobacteria</taxon>
        <taxon>Pseudomonadales</taxon>
        <taxon>Pseudomonadaceae</taxon>
        <taxon>Pseudomonas</taxon>
    </lineage>
</organism>
<evidence type="ECO:0000313" key="5">
    <source>
        <dbReference type="Proteomes" id="UP000095143"/>
    </source>
</evidence>
<proteinExistence type="inferred from homology"/>
<reference evidence="4 5" key="1">
    <citation type="submission" date="2016-08" db="EMBL/GenBank/DDBJ databases">
        <title>Whole genome sequence of Pseudomonas graminis strain UASWS1507, a potential biological control agent for agriculture.</title>
        <authorList>
            <person name="Crovadore J."/>
            <person name="Calmin G."/>
            <person name="Chablais R."/>
            <person name="Cochard B."/>
            <person name="Lefort F."/>
        </authorList>
    </citation>
    <scope>NUCLEOTIDE SEQUENCE [LARGE SCALE GENOMIC DNA]</scope>
    <source>
        <strain evidence="4 5">UASWS1507</strain>
    </source>
</reference>
<dbReference type="InterPro" id="IPR023631">
    <property type="entry name" value="Amidase_dom"/>
</dbReference>
<dbReference type="OrthoDB" id="8872210at2"/>
<dbReference type="Proteomes" id="UP000095143">
    <property type="component" value="Unassembled WGS sequence"/>
</dbReference>
<feature type="domain" description="Amidase" evidence="3">
    <location>
        <begin position="72"/>
        <end position="525"/>
    </location>
</feature>
<name>A0A1C2DM68_9PSED</name>
<sequence>MNRFWQYAFQWGIGQRFQRRQIKSQARLVDYSLVEMAALLRTGELTSRQITLAYLERIDQLNGPFETYNDNGGYNAFVRVDREQALAQSQDADAWINNPDDPRGIAPMLCGIPVGVKDSIGIVGLESKNGAPEFSTNFALRNATAVARLRAAGAVVLGHTICSRFSGSTVGDFGCNAWDVDKVPGGSSSGSAIAPIARLCVATLGEETGGSMIIPAAANGASAIKPSLGYVSTGGLMPLRIGWDVVGPMARSVQDAAHLLAAIQGPDPLGDPQTLYTPLPFPQMPTTPRPGDTPLTGLTIGVPQTDWMSASDAPPGQTYDPDYGLAFERFKQQLQQLGARVIEFEGVNMADEVNRLYYAGPILWTTENPDIFVTPAMATTYCQQYEASYWQAVQDFAAGRPDDDKETLLRYYGTAFTHPVIEQMPCSVRIEAEQRRRAQMALWQDALDEAGVDFMVVMPLGANVGFRMGLGEPSGLQNQRLYYDLPNALGWPMVTFPIGHGTTGITRQLPVNAAFWGPRFSDACLVQAALDYQEHHPEYHQQAPDEPQLRAPAPRAQPCWPITRENSTDPLVREGSLRR</sequence>
<evidence type="ECO:0000259" key="3">
    <source>
        <dbReference type="Pfam" id="PF01425"/>
    </source>
</evidence>
<dbReference type="RefSeq" id="WP_065991038.1">
    <property type="nucleotide sequence ID" value="NZ_MDEN01000066.1"/>
</dbReference>
<feature type="compositionally biased region" description="Low complexity" evidence="2">
    <location>
        <begin position="549"/>
        <end position="558"/>
    </location>
</feature>
<dbReference type="InterPro" id="IPR000120">
    <property type="entry name" value="Amidase"/>
</dbReference>
<comment type="similarity">
    <text evidence="1">Belongs to the amidase family.</text>
</comment>
<feature type="region of interest" description="Disordered" evidence="2">
    <location>
        <begin position="537"/>
        <end position="579"/>
    </location>
</feature>
<dbReference type="GO" id="GO:0003824">
    <property type="term" value="F:catalytic activity"/>
    <property type="evidence" value="ECO:0007669"/>
    <property type="project" value="InterPro"/>
</dbReference>
<dbReference type="Pfam" id="PF01425">
    <property type="entry name" value="Amidase"/>
    <property type="match status" value="1"/>
</dbReference>